<evidence type="ECO:0000313" key="2">
    <source>
        <dbReference type="EMBL" id="MFC5245487.1"/>
    </source>
</evidence>
<accession>A0ABW0E5A6</accession>
<sequence length="47" mass="5542">MIEADAFPLVRPYLMHHEREQERRGQRERRRTVVPTTMGQDYAGVSA</sequence>
<comment type="caution">
    <text evidence="2">The sequence shown here is derived from an EMBL/GenBank/DDBJ whole genome shotgun (WGS) entry which is preliminary data.</text>
</comment>
<organism evidence="2 3">
    <name type="scientific">Streptomyces atrovirens</name>
    <dbReference type="NCBI Taxonomy" id="285556"/>
    <lineage>
        <taxon>Bacteria</taxon>
        <taxon>Bacillati</taxon>
        <taxon>Actinomycetota</taxon>
        <taxon>Actinomycetes</taxon>
        <taxon>Kitasatosporales</taxon>
        <taxon>Streptomycetaceae</taxon>
        <taxon>Streptomyces</taxon>
    </lineage>
</organism>
<dbReference type="Proteomes" id="UP001596035">
    <property type="component" value="Unassembled WGS sequence"/>
</dbReference>
<proteinExistence type="predicted"/>
<feature type="region of interest" description="Disordered" evidence="1">
    <location>
        <begin position="17"/>
        <end position="47"/>
    </location>
</feature>
<evidence type="ECO:0000256" key="1">
    <source>
        <dbReference type="SAM" id="MobiDB-lite"/>
    </source>
</evidence>
<keyword evidence="3" id="KW-1185">Reference proteome</keyword>
<gene>
    <name evidence="2" type="ORF">ACFPWV_37225</name>
</gene>
<evidence type="ECO:0000313" key="3">
    <source>
        <dbReference type="Proteomes" id="UP001596035"/>
    </source>
</evidence>
<name>A0ABW0E5A6_9ACTN</name>
<reference evidence="3" key="1">
    <citation type="journal article" date="2019" name="Int. J. Syst. Evol. Microbiol.">
        <title>The Global Catalogue of Microorganisms (GCM) 10K type strain sequencing project: providing services to taxonomists for standard genome sequencing and annotation.</title>
        <authorList>
            <consortium name="The Broad Institute Genomics Platform"/>
            <consortium name="The Broad Institute Genome Sequencing Center for Infectious Disease"/>
            <person name="Wu L."/>
            <person name="Ma J."/>
        </authorList>
    </citation>
    <scope>NUCLEOTIDE SEQUENCE [LARGE SCALE GENOMIC DNA]</scope>
    <source>
        <strain evidence="3">CGMCC 4.7131</strain>
    </source>
</reference>
<dbReference type="RefSeq" id="WP_344563012.1">
    <property type="nucleotide sequence ID" value="NZ_BAAATG010000028.1"/>
</dbReference>
<protein>
    <submittedName>
        <fullName evidence="2">Uncharacterized protein</fullName>
    </submittedName>
</protein>
<dbReference type="EMBL" id="JBHSKN010000040">
    <property type="protein sequence ID" value="MFC5245487.1"/>
    <property type="molecule type" value="Genomic_DNA"/>
</dbReference>